<keyword evidence="2" id="KW-1185">Reference proteome</keyword>
<organism evidence="1 2">
    <name type="scientific">Streptomyces asoensis</name>
    <dbReference type="NCBI Taxonomy" id="249586"/>
    <lineage>
        <taxon>Bacteria</taxon>
        <taxon>Bacillati</taxon>
        <taxon>Actinomycetota</taxon>
        <taxon>Actinomycetes</taxon>
        <taxon>Kitasatosporales</taxon>
        <taxon>Streptomycetaceae</taxon>
        <taxon>Streptomyces</taxon>
    </lineage>
</organism>
<name>A0ABQ3RYV9_9ACTN</name>
<evidence type="ECO:0000313" key="2">
    <source>
        <dbReference type="Proteomes" id="UP000649259"/>
    </source>
</evidence>
<dbReference type="Proteomes" id="UP000649259">
    <property type="component" value="Unassembled WGS sequence"/>
</dbReference>
<dbReference type="GeneID" id="91470586"/>
<gene>
    <name evidence="1" type="ORF">Saso_27040</name>
</gene>
<evidence type="ECO:0000313" key="1">
    <source>
        <dbReference type="EMBL" id="GHI61054.1"/>
    </source>
</evidence>
<sequence length="68" mass="7855">MRDRDLDCPGCHGRRDPKLLVCTACWRALPHATRGRLARTDHHTRLRARHLQRELKAGTPLGIIRVPR</sequence>
<accession>A0ABQ3RYV9</accession>
<proteinExistence type="predicted"/>
<comment type="caution">
    <text evidence="1">The sequence shown here is derived from an EMBL/GenBank/DDBJ whole genome shotgun (WGS) entry which is preliminary data.</text>
</comment>
<dbReference type="RefSeq" id="WP_189917911.1">
    <property type="nucleotide sequence ID" value="NZ_BMSI01000001.1"/>
</dbReference>
<evidence type="ECO:0008006" key="3">
    <source>
        <dbReference type="Google" id="ProtNLM"/>
    </source>
</evidence>
<protein>
    <recommendedName>
        <fullName evidence="3">ComF family protein</fullName>
    </recommendedName>
</protein>
<dbReference type="EMBL" id="BNEB01000003">
    <property type="protein sequence ID" value="GHI61054.1"/>
    <property type="molecule type" value="Genomic_DNA"/>
</dbReference>
<reference evidence="2" key="1">
    <citation type="submission" date="2023-07" db="EMBL/GenBank/DDBJ databases">
        <title>Whole genome shotgun sequence of Streptomyces cacaoi subsp. asoensis NBRC 13813.</title>
        <authorList>
            <person name="Komaki H."/>
            <person name="Tamura T."/>
        </authorList>
    </citation>
    <scope>NUCLEOTIDE SEQUENCE [LARGE SCALE GENOMIC DNA]</scope>
    <source>
        <strain evidence="2">NBRC 13813</strain>
    </source>
</reference>